<sequence length="36" mass="4066">MLSECTCISELMFTLRLQPSTVHFKCHCVVHLATVS</sequence>
<dbReference type="Proteomes" id="UP000269396">
    <property type="component" value="Unassembled WGS sequence"/>
</dbReference>
<accession>A0A3P8DXJ7</accession>
<name>A0A3P8DXJ7_9TREM</name>
<evidence type="ECO:0000313" key="2">
    <source>
        <dbReference type="Proteomes" id="UP000269396"/>
    </source>
</evidence>
<evidence type="ECO:0000313" key="1">
    <source>
        <dbReference type="EMBL" id="VDP36715.1"/>
    </source>
</evidence>
<dbReference type="EMBL" id="UZAL01027906">
    <property type="protein sequence ID" value="VDP36715.1"/>
    <property type="molecule type" value="Genomic_DNA"/>
</dbReference>
<protein>
    <submittedName>
        <fullName evidence="1">Uncharacterized protein</fullName>
    </submittedName>
</protein>
<reference evidence="1 2" key="1">
    <citation type="submission" date="2018-11" db="EMBL/GenBank/DDBJ databases">
        <authorList>
            <consortium name="Pathogen Informatics"/>
        </authorList>
    </citation>
    <scope>NUCLEOTIDE SEQUENCE [LARGE SCALE GENOMIC DNA]</scope>
    <source>
        <strain>Denwood</strain>
        <strain evidence="2">Zambia</strain>
    </source>
</reference>
<gene>
    <name evidence="1" type="ORF">SMTD_LOCUS6952</name>
</gene>
<keyword evidence="2" id="KW-1185">Reference proteome</keyword>
<dbReference type="AlphaFoldDB" id="A0A3P8DXJ7"/>
<proteinExistence type="predicted"/>
<organism evidence="1 2">
    <name type="scientific">Schistosoma mattheei</name>
    <dbReference type="NCBI Taxonomy" id="31246"/>
    <lineage>
        <taxon>Eukaryota</taxon>
        <taxon>Metazoa</taxon>
        <taxon>Spiralia</taxon>
        <taxon>Lophotrochozoa</taxon>
        <taxon>Platyhelminthes</taxon>
        <taxon>Trematoda</taxon>
        <taxon>Digenea</taxon>
        <taxon>Strigeidida</taxon>
        <taxon>Schistosomatoidea</taxon>
        <taxon>Schistosomatidae</taxon>
        <taxon>Schistosoma</taxon>
    </lineage>
</organism>